<name>A0A2S0KB41_9ACTN</name>
<dbReference type="AlphaFoldDB" id="A0A2S0KB41"/>
<protein>
    <submittedName>
        <fullName evidence="1">Uncharacterized protein</fullName>
    </submittedName>
</protein>
<evidence type="ECO:0000313" key="2">
    <source>
        <dbReference type="Proteomes" id="UP000239814"/>
    </source>
</evidence>
<organism evidence="1 2">
    <name type="scientific">Gordonia iterans</name>
    <dbReference type="NCBI Taxonomy" id="1004901"/>
    <lineage>
        <taxon>Bacteria</taxon>
        <taxon>Bacillati</taxon>
        <taxon>Actinomycetota</taxon>
        <taxon>Actinomycetes</taxon>
        <taxon>Mycobacteriales</taxon>
        <taxon>Gordoniaceae</taxon>
        <taxon>Gordonia</taxon>
    </lineage>
</organism>
<proteinExistence type="predicted"/>
<dbReference type="Proteomes" id="UP000239814">
    <property type="component" value="Chromosome"/>
</dbReference>
<sequence>MHDRFVETKDLHRLHGEVRRDGSAVYLALTQPCDPMLGAMFGDWLGAIRATLDHLFYQLAVLETGQNPPTRSGQRQFPVCRTQEEFNALFTGRTRPLHGFGETAINAVRAMQPMNGKYGPDGDVILWIHDHARIDRHRTDWEMGGRVERVVPEFAEGAEARVDTYYYADTDEIPPVCSATREFIPLVYVCKTEEDAIALVGELGFSADSKLELVDWYVDAHSKGVSANIRNDSLADRMTFAEWFLGAAIDSFESLL</sequence>
<reference evidence="1 2" key="1">
    <citation type="submission" date="2018-03" db="EMBL/GenBank/DDBJ databases">
        <title>Characteristics and genome of n-alkane degrading marine bacteria Gordonia iterans isolated from crude oil contaminated in Tae-an, South Korea.</title>
        <authorList>
            <person name="Lee S.-S."/>
            <person name="Kim H."/>
        </authorList>
    </citation>
    <scope>NUCLEOTIDE SEQUENCE [LARGE SCALE GENOMIC DNA]</scope>
    <source>
        <strain evidence="1 2">Co17</strain>
    </source>
</reference>
<dbReference type="KEGG" id="git:C6V83_00010"/>
<dbReference type="EMBL" id="CP027433">
    <property type="protein sequence ID" value="AVL98902.1"/>
    <property type="molecule type" value="Genomic_DNA"/>
</dbReference>
<evidence type="ECO:0000313" key="1">
    <source>
        <dbReference type="EMBL" id="AVL98902.1"/>
    </source>
</evidence>
<keyword evidence="2" id="KW-1185">Reference proteome</keyword>
<gene>
    <name evidence="1" type="ORF">C6V83_00010</name>
</gene>
<accession>A0A2S0KB41</accession>